<dbReference type="EMBL" id="BPLR01003953">
    <property type="protein sequence ID" value="GIX90593.1"/>
    <property type="molecule type" value="Genomic_DNA"/>
</dbReference>
<feature type="compositionally biased region" description="Basic and acidic residues" evidence="1">
    <location>
        <begin position="29"/>
        <end position="43"/>
    </location>
</feature>
<sequence>MQYSIGRKRSPSLPFGHHSKILSPISPADYHKDERAERQESNSKNETFSPDKLINASLLSYLIHFIQKGAGDLPTRSWLDDRPCISNMGLPLKKYFVHPSEIPIHVCKLLKQHIGPNNVIATLCQSSVKSSDLDTLAHKLKCANPK</sequence>
<keyword evidence="3" id="KW-1185">Reference proteome</keyword>
<dbReference type="AlphaFoldDB" id="A0AAV4P207"/>
<evidence type="ECO:0000256" key="1">
    <source>
        <dbReference type="SAM" id="MobiDB-lite"/>
    </source>
</evidence>
<feature type="region of interest" description="Disordered" evidence="1">
    <location>
        <begin position="1"/>
        <end position="49"/>
    </location>
</feature>
<dbReference type="Proteomes" id="UP001054945">
    <property type="component" value="Unassembled WGS sequence"/>
</dbReference>
<name>A0AAV4P207_CAEEX</name>
<organism evidence="2 3">
    <name type="scientific">Caerostris extrusa</name>
    <name type="common">Bark spider</name>
    <name type="synonym">Caerostris bankana</name>
    <dbReference type="NCBI Taxonomy" id="172846"/>
    <lineage>
        <taxon>Eukaryota</taxon>
        <taxon>Metazoa</taxon>
        <taxon>Ecdysozoa</taxon>
        <taxon>Arthropoda</taxon>
        <taxon>Chelicerata</taxon>
        <taxon>Arachnida</taxon>
        <taxon>Araneae</taxon>
        <taxon>Araneomorphae</taxon>
        <taxon>Entelegynae</taxon>
        <taxon>Araneoidea</taxon>
        <taxon>Araneidae</taxon>
        <taxon>Caerostris</taxon>
    </lineage>
</organism>
<evidence type="ECO:0000313" key="3">
    <source>
        <dbReference type="Proteomes" id="UP001054945"/>
    </source>
</evidence>
<gene>
    <name evidence="2" type="ORF">CEXT_242891</name>
</gene>
<protein>
    <submittedName>
        <fullName evidence="2">Uncharacterized protein</fullName>
    </submittedName>
</protein>
<reference evidence="2 3" key="1">
    <citation type="submission" date="2021-06" db="EMBL/GenBank/DDBJ databases">
        <title>Caerostris extrusa draft genome.</title>
        <authorList>
            <person name="Kono N."/>
            <person name="Arakawa K."/>
        </authorList>
    </citation>
    <scope>NUCLEOTIDE SEQUENCE [LARGE SCALE GENOMIC DNA]</scope>
</reference>
<proteinExistence type="predicted"/>
<accession>A0AAV4P207</accession>
<comment type="caution">
    <text evidence="2">The sequence shown here is derived from an EMBL/GenBank/DDBJ whole genome shotgun (WGS) entry which is preliminary data.</text>
</comment>
<feature type="compositionally biased region" description="Basic residues" evidence="1">
    <location>
        <begin position="1"/>
        <end position="10"/>
    </location>
</feature>
<evidence type="ECO:0000313" key="2">
    <source>
        <dbReference type="EMBL" id="GIX90593.1"/>
    </source>
</evidence>